<name>A0A6M3KD61_9ZZZZ</name>
<dbReference type="EMBL" id="MT142396">
    <property type="protein sequence ID" value="QJA79820.1"/>
    <property type="molecule type" value="Genomic_DNA"/>
</dbReference>
<reference evidence="2" key="1">
    <citation type="submission" date="2020-03" db="EMBL/GenBank/DDBJ databases">
        <title>The deep terrestrial virosphere.</title>
        <authorList>
            <person name="Holmfeldt K."/>
            <person name="Nilsson E."/>
            <person name="Simone D."/>
            <person name="Lopez-Fernandez M."/>
            <person name="Wu X."/>
            <person name="de Brujin I."/>
            <person name="Lundin D."/>
            <person name="Andersson A."/>
            <person name="Bertilsson S."/>
            <person name="Dopson M."/>
        </authorList>
    </citation>
    <scope>NUCLEOTIDE SEQUENCE</scope>
    <source>
        <strain evidence="2">MM415A00827</strain>
        <strain evidence="1">MM415B00742</strain>
    </source>
</reference>
<gene>
    <name evidence="2" type="ORF">MM415A00827_0013</name>
    <name evidence="1" type="ORF">MM415B00742_0042</name>
</gene>
<dbReference type="AlphaFoldDB" id="A0A6M3KD61"/>
<evidence type="ECO:0000313" key="2">
    <source>
        <dbReference type="EMBL" id="QJA79820.1"/>
    </source>
</evidence>
<sequence length="118" mass="13602">MYYEKESGELWRKQAAARERNRLLGFLRRGKTVFCIEGEWSGYRFSQQRIVHREYTAKPDRAEAVKKLGAIHYTDGTSLWLRVYPVKSKESIQPTIDGYSSLINTAVKTGITDVAKMP</sequence>
<organism evidence="2">
    <name type="scientific">viral metagenome</name>
    <dbReference type="NCBI Taxonomy" id="1070528"/>
    <lineage>
        <taxon>unclassified sequences</taxon>
        <taxon>metagenomes</taxon>
        <taxon>organismal metagenomes</taxon>
    </lineage>
</organism>
<accession>A0A6M3KD61</accession>
<dbReference type="EMBL" id="MT141478">
    <property type="protein sequence ID" value="QJA62702.1"/>
    <property type="molecule type" value="Genomic_DNA"/>
</dbReference>
<proteinExistence type="predicted"/>
<evidence type="ECO:0000313" key="1">
    <source>
        <dbReference type="EMBL" id="QJA62702.1"/>
    </source>
</evidence>
<protein>
    <submittedName>
        <fullName evidence="2">Uncharacterized protein</fullName>
    </submittedName>
</protein>